<dbReference type="PROSITE" id="PS51233">
    <property type="entry name" value="VWFD"/>
    <property type="match status" value="1"/>
</dbReference>
<dbReference type="InterPro" id="IPR001846">
    <property type="entry name" value="VWF_type-D"/>
</dbReference>
<evidence type="ECO:0000259" key="1">
    <source>
        <dbReference type="PROSITE" id="PS51233"/>
    </source>
</evidence>
<dbReference type="Proteomes" id="UP001054945">
    <property type="component" value="Unassembled WGS sequence"/>
</dbReference>
<accession>A0AAV4UVX0</accession>
<protein>
    <submittedName>
        <fullName evidence="2">Hemocytin</fullName>
    </submittedName>
</protein>
<dbReference type="EMBL" id="BPLR01013524">
    <property type="protein sequence ID" value="GIY61803.1"/>
    <property type="molecule type" value="Genomic_DNA"/>
</dbReference>
<name>A0AAV4UVX0_CAEEX</name>
<comment type="caution">
    <text evidence="2">The sequence shown here is derived from an EMBL/GenBank/DDBJ whole genome shotgun (WGS) entry which is preliminary data.</text>
</comment>
<evidence type="ECO:0000313" key="2">
    <source>
        <dbReference type="EMBL" id="GIY61803.1"/>
    </source>
</evidence>
<dbReference type="AlphaFoldDB" id="A0AAV4UVX0"/>
<dbReference type="PANTHER" id="PTHR46160">
    <property type="entry name" value="ALPHA-TECTORIN-RELATED"/>
    <property type="match status" value="1"/>
</dbReference>
<proteinExistence type="predicted"/>
<evidence type="ECO:0000313" key="3">
    <source>
        <dbReference type="Proteomes" id="UP001054945"/>
    </source>
</evidence>
<organism evidence="2 3">
    <name type="scientific">Caerostris extrusa</name>
    <name type="common">Bark spider</name>
    <name type="synonym">Caerostris bankana</name>
    <dbReference type="NCBI Taxonomy" id="172846"/>
    <lineage>
        <taxon>Eukaryota</taxon>
        <taxon>Metazoa</taxon>
        <taxon>Ecdysozoa</taxon>
        <taxon>Arthropoda</taxon>
        <taxon>Chelicerata</taxon>
        <taxon>Arachnida</taxon>
        <taxon>Araneae</taxon>
        <taxon>Araneomorphae</taxon>
        <taxon>Entelegynae</taxon>
        <taxon>Araneoidea</taxon>
        <taxon>Araneidae</taxon>
        <taxon>Caerostris</taxon>
    </lineage>
</organism>
<reference evidence="2 3" key="1">
    <citation type="submission" date="2021-06" db="EMBL/GenBank/DDBJ databases">
        <title>Caerostris extrusa draft genome.</title>
        <authorList>
            <person name="Kono N."/>
            <person name="Arakawa K."/>
        </authorList>
    </citation>
    <scope>NUCLEOTIDE SEQUENCE [LARGE SCALE GENOMIC DNA]</scope>
</reference>
<gene>
    <name evidence="2" type="primary">HMCT_8</name>
    <name evidence="2" type="ORF">CEXT_338831</name>
</gene>
<feature type="domain" description="VWFD" evidence="1">
    <location>
        <begin position="1"/>
        <end position="108"/>
    </location>
</feature>
<dbReference type="PANTHER" id="PTHR46160:SF9">
    <property type="entry name" value="PROTEIN PRY2-RELATED"/>
    <property type="match status" value="1"/>
</dbReference>
<dbReference type="Pfam" id="PF00094">
    <property type="entry name" value="VWD"/>
    <property type="match status" value="1"/>
</dbReference>
<sequence>MEDVTVQDNRVSVANLWIVSKRFQNFDIKKKGSSIVFKSKKYHFDVIWDNVQNAKIVISKCLMDQVVGLCGLYNKQVEDDRTTPDGSLVKSNQDFGNSWSIGPADRCSPPACEEYYMREAITTCEYLL</sequence>
<keyword evidence="3" id="KW-1185">Reference proteome</keyword>
<dbReference type="InterPro" id="IPR052749">
    <property type="entry name" value="Alpha-tectorin"/>
</dbReference>